<evidence type="ECO:0000313" key="10">
    <source>
        <dbReference type="EMBL" id="ODC04308.1"/>
    </source>
</evidence>
<dbReference type="SUPFAM" id="SSF75217">
    <property type="entry name" value="alpha/beta knot"/>
    <property type="match status" value="1"/>
</dbReference>
<dbReference type="NCBIfam" id="NF008295">
    <property type="entry name" value="PRK11081.1"/>
    <property type="match status" value="1"/>
</dbReference>
<gene>
    <name evidence="7" type="primary">trmH</name>
    <name evidence="10" type="ORF">BFW38_12965</name>
</gene>
<dbReference type="GO" id="GO:0002938">
    <property type="term" value="P:tRNA guanine ribose methylation"/>
    <property type="evidence" value="ECO:0007669"/>
    <property type="project" value="UniProtKB-UniRule"/>
</dbReference>
<dbReference type="GO" id="GO:0141100">
    <property type="term" value="F:tRNA (guanine(18)-2'-O)-methyltransferase activity"/>
    <property type="evidence" value="ECO:0007669"/>
    <property type="project" value="UniProtKB-UniRule"/>
</dbReference>
<evidence type="ECO:0000256" key="1">
    <source>
        <dbReference type="ARBA" id="ARBA00022555"/>
    </source>
</evidence>
<dbReference type="InterPro" id="IPR029026">
    <property type="entry name" value="tRNA_m1G_MTases_N"/>
</dbReference>
<proteinExistence type="inferred from homology"/>
<evidence type="ECO:0000256" key="7">
    <source>
        <dbReference type="HAMAP-Rule" id="MF_02060"/>
    </source>
</evidence>
<evidence type="ECO:0000256" key="6">
    <source>
        <dbReference type="ARBA" id="ARBA00022884"/>
    </source>
</evidence>
<keyword evidence="2 7" id="KW-0489">Methyltransferase</keyword>
<keyword evidence="3 7" id="KW-0808">Transferase</keyword>
<evidence type="ECO:0000313" key="11">
    <source>
        <dbReference type="Proteomes" id="UP000094291"/>
    </source>
</evidence>
<evidence type="ECO:0000259" key="9">
    <source>
        <dbReference type="Pfam" id="PF12105"/>
    </source>
</evidence>
<sequence length="241" mass="27136">MTFARVQRLKDVLARRQPDLTVLTDFVNKPHNIAAIQRTCDAVGVHELHIALDQGAFRQARMTSGGTYRWVPVIQHFSSVDAASHLRGQGFKLVAAQWSERAIAYDHYDFTQPTALIMGAEKQGVSPELTEMADEHLMIPMQGMAASFNVSVAAAIMLNEARLQRERAGCYQRSHLDPETFEKTLFRWLQPNIADLCERLNEPYPELDDEGDLINPSAWFARISPMAQAAGLPLRHIMHKS</sequence>
<keyword evidence="4 7" id="KW-0949">S-adenosyl-L-methionine</keyword>
<dbReference type="CDD" id="cd18092">
    <property type="entry name" value="SpoU-like_TrmH"/>
    <property type="match status" value="1"/>
</dbReference>
<feature type="domain" description="RNA methyltransferase SpoU/TrmH type C-terminal" evidence="9">
    <location>
        <begin position="164"/>
        <end position="215"/>
    </location>
</feature>
<evidence type="ECO:0000256" key="4">
    <source>
        <dbReference type="ARBA" id="ARBA00022691"/>
    </source>
</evidence>
<dbReference type="PANTHER" id="PTHR43453:SF1">
    <property type="entry name" value="TRNA_RRNA METHYLTRANSFERASE SPOU TYPE DOMAIN-CONTAINING PROTEIN"/>
    <property type="match status" value="1"/>
</dbReference>
<dbReference type="STRING" id="197479.BFW38_12965"/>
<comment type="caution">
    <text evidence="10">The sequence shown here is derived from an EMBL/GenBank/DDBJ whole genome shotgun (WGS) entry which is preliminary data.</text>
</comment>
<dbReference type="InterPro" id="IPR033671">
    <property type="entry name" value="TrmH"/>
</dbReference>
<comment type="function">
    <text evidence="7">Catalyzes the 2'-O methylation of guanosine at position 18 in tRNA.</text>
</comment>
<dbReference type="HAMAP" id="MF_02060">
    <property type="entry name" value="tRNA_methyltr_TrmH"/>
    <property type="match status" value="1"/>
</dbReference>
<dbReference type="Gene3D" id="3.40.1280.10">
    <property type="match status" value="1"/>
</dbReference>
<dbReference type="Pfam" id="PF12105">
    <property type="entry name" value="SpoU_methylas_C"/>
    <property type="match status" value="1"/>
</dbReference>
<name>A0A1E2VBB9_9GAMM</name>
<dbReference type="GO" id="GO:0000049">
    <property type="term" value="F:tRNA binding"/>
    <property type="evidence" value="ECO:0007669"/>
    <property type="project" value="UniProtKB-UniRule"/>
</dbReference>
<accession>A0A1E2VBB9</accession>
<feature type="binding site" evidence="7">
    <location>
        <position position="139"/>
    </location>
    <ligand>
        <name>S-adenosyl-L-methionine</name>
        <dbReference type="ChEBI" id="CHEBI:59789"/>
    </ligand>
</feature>
<dbReference type="AlphaFoldDB" id="A0A1E2VBB9"/>
<keyword evidence="6 7" id="KW-0694">RNA-binding</keyword>
<feature type="domain" description="tRNA/rRNA methyltransferase SpoU type" evidence="8">
    <location>
        <begin position="20"/>
        <end position="158"/>
    </location>
</feature>
<dbReference type="Pfam" id="PF00588">
    <property type="entry name" value="SpoU_methylase"/>
    <property type="match status" value="1"/>
</dbReference>
<comment type="similarity">
    <text evidence="7">Belongs to the class IV-like SAM-binding methyltransferase superfamily. RNA methyltransferase TrmH family.</text>
</comment>
<dbReference type="Proteomes" id="UP000094291">
    <property type="component" value="Unassembled WGS sequence"/>
</dbReference>
<keyword evidence="5 7" id="KW-0819">tRNA processing</keyword>
<dbReference type="EC" id="2.1.1.34" evidence="7"/>
<dbReference type="InterPro" id="IPR001537">
    <property type="entry name" value="SpoU_MeTrfase"/>
</dbReference>
<keyword evidence="11" id="KW-1185">Reference proteome</keyword>
<dbReference type="OrthoDB" id="9794400at2"/>
<reference evidence="10 11" key="1">
    <citation type="submission" date="2016-08" db="EMBL/GenBank/DDBJ databases">
        <authorList>
            <person name="Seilhamer J.J."/>
        </authorList>
    </citation>
    <scope>NUCLEOTIDE SEQUENCE [LARGE SCALE GENOMIC DNA]</scope>
    <source>
        <strain evidence="10 11">PH27A</strain>
    </source>
</reference>
<dbReference type="InterPro" id="IPR022724">
    <property type="entry name" value="rRNA_MeTrfase_SpoU_C"/>
</dbReference>
<comment type="catalytic activity">
    <reaction evidence="7">
        <text>guanosine(18) in tRNA + S-adenosyl-L-methionine = 2'-O-methylguanosine(18) in tRNA + S-adenosyl-L-homocysteine + H(+)</text>
        <dbReference type="Rhea" id="RHEA:20077"/>
        <dbReference type="Rhea" id="RHEA-COMP:10190"/>
        <dbReference type="Rhea" id="RHEA-COMP:10192"/>
        <dbReference type="ChEBI" id="CHEBI:15378"/>
        <dbReference type="ChEBI" id="CHEBI:57856"/>
        <dbReference type="ChEBI" id="CHEBI:59789"/>
        <dbReference type="ChEBI" id="CHEBI:74269"/>
        <dbReference type="ChEBI" id="CHEBI:74445"/>
        <dbReference type="EC" id="2.1.1.34"/>
    </reaction>
</comment>
<keyword evidence="1 7" id="KW-0820">tRNA-binding</keyword>
<dbReference type="PANTHER" id="PTHR43453">
    <property type="entry name" value="RRNA METHYLASE-LIKE"/>
    <property type="match status" value="1"/>
</dbReference>
<organism evidence="10 11">
    <name type="scientific">Terasakiispira papahanaumokuakeensis</name>
    <dbReference type="NCBI Taxonomy" id="197479"/>
    <lineage>
        <taxon>Bacteria</taxon>
        <taxon>Pseudomonadati</taxon>
        <taxon>Pseudomonadota</taxon>
        <taxon>Gammaproteobacteria</taxon>
        <taxon>Oceanospirillales</taxon>
        <taxon>Terasakiispira</taxon>
    </lineage>
</organism>
<evidence type="ECO:0000256" key="3">
    <source>
        <dbReference type="ARBA" id="ARBA00022679"/>
    </source>
</evidence>
<protein>
    <recommendedName>
        <fullName evidence="7">tRNA (guanosine(18)-2'-O)-methyltransferase</fullName>
        <ecNumber evidence="7">2.1.1.34</ecNumber>
    </recommendedName>
    <alternativeName>
        <fullName evidence="7">tRNA [Gm18] methyltransferase</fullName>
    </alternativeName>
</protein>
<comment type="caution">
    <text evidence="7">Lacks conserved residue(s) required for the propagation of feature annotation.</text>
</comment>
<evidence type="ECO:0000259" key="8">
    <source>
        <dbReference type="Pfam" id="PF00588"/>
    </source>
</evidence>
<dbReference type="EMBL" id="MDTQ01000001">
    <property type="protein sequence ID" value="ODC04308.1"/>
    <property type="molecule type" value="Genomic_DNA"/>
</dbReference>
<dbReference type="InterPro" id="IPR029028">
    <property type="entry name" value="Alpha/beta_knot_MTases"/>
</dbReference>
<evidence type="ECO:0000256" key="2">
    <source>
        <dbReference type="ARBA" id="ARBA00022603"/>
    </source>
</evidence>
<dbReference type="RefSeq" id="WP_068999290.1">
    <property type="nucleotide sequence ID" value="NZ_MDTQ01000001.1"/>
</dbReference>
<evidence type="ECO:0000256" key="5">
    <source>
        <dbReference type="ARBA" id="ARBA00022694"/>
    </source>
</evidence>